<dbReference type="PRINTS" id="PR00039">
    <property type="entry name" value="HTHLYSR"/>
</dbReference>
<keyword evidence="4" id="KW-0804">Transcription</keyword>
<dbReference type="Pfam" id="PF00126">
    <property type="entry name" value="HTH_1"/>
    <property type="match status" value="1"/>
</dbReference>
<dbReference type="CDD" id="cd08414">
    <property type="entry name" value="PBP2_LTTR_aromatics_like"/>
    <property type="match status" value="1"/>
</dbReference>
<dbReference type="InterPro" id="IPR005119">
    <property type="entry name" value="LysR_subst-bd"/>
</dbReference>
<keyword evidence="3" id="KW-0238">DNA-binding</keyword>
<dbReference type="RefSeq" id="WP_094855571.1">
    <property type="nucleotide sequence ID" value="NZ_NEVM01000005.1"/>
</dbReference>
<dbReference type="OrthoDB" id="646694at2"/>
<organism evidence="6 7">
    <name type="scientific">Bordetella genomosp. 10</name>
    <dbReference type="NCBI Taxonomy" id="1416804"/>
    <lineage>
        <taxon>Bacteria</taxon>
        <taxon>Pseudomonadati</taxon>
        <taxon>Pseudomonadota</taxon>
        <taxon>Betaproteobacteria</taxon>
        <taxon>Burkholderiales</taxon>
        <taxon>Alcaligenaceae</taxon>
        <taxon>Bordetella</taxon>
    </lineage>
</organism>
<dbReference type="Gene3D" id="1.10.10.10">
    <property type="entry name" value="Winged helix-like DNA-binding domain superfamily/Winged helix DNA-binding domain"/>
    <property type="match status" value="1"/>
</dbReference>
<dbReference type="Proteomes" id="UP000216020">
    <property type="component" value="Unassembled WGS sequence"/>
</dbReference>
<name>A0A261S1F0_9BORD</name>
<dbReference type="InterPro" id="IPR036388">
    <property type="entry name" value="WH-like_DNA-bd_sf"/>
</dbReference>
<comment type="similarity">
    <text evidence="1">Belongs to the LysR transcriptional regulatory family.</text>
</comment>
<dbReference type="AlphaFoldDB" id="A0A261S1F0"/>
<dbReference type="GO" id="GO:0003700">
    <property type="term" value="F:DNA-binding transcription factor activity"/>
    <property type="evidence" value="ECO:0007669"/>
    <property type="project" value="InterPro"/>
</dbReference>
<evidence type="ECO:0000313" key="7">
    <source>
        <dbReference type="Proteomes" id="UP000216020"/>
    </source>
</evidence>
<reference evidence="7" key="1">
    <citation type="submission" date="2017-05" db="EMBL/GenBank/DDBJ databases">
        <title>Complete and WGS of Bordetella genogroups.</title>
        <authorList>
            <person name="Spilker T."/>
            <person name="Lipuma J."/>
        </authorList>
    </citation>
    <scope>NUCLEOTIDE SEQUENCE [LARGE SCALE GENOMIC DNA]</scope>
    <source>
        <strain evidence="7">AU16122</strain>
    </source>
</reference>
<evidence type="ECO:0000256" key="3">
    <source>
        <dbReference type="ARBA" id="ARBA00023125"/>
    </source>
</evidence>
<sequence>MLRLELRRLRYFLALAENLHFARAAERLNMAQPPLSEQIRKLEKEVGVRLFERNSRNVALTEAGRVMLAGTRSAMFELERAVNAAQQTERGQAGHLRLGFVSSGSVTFLPKLLRKLRSHLPNVRADTRQYSSNGALEALVQRQIDLAVARTPPGTENLMHRPIFRDPVVLAVPADHPVARRKRIKLAEMRDEPFVIYPPQEGHVAYSVAQRACLHAGFVPTVAEFVDDVYGMLALVAAGIGVALMPSAISRLHVDGVVFFRLPEIKESFELSLVWRTEDERNLIASVVRILGDAGTLLGAG</sequence>
<dbReference type="Gene3D" id="3.40.190.10">
    <property type="entry name" value="Periplasmic binding protein-like II"/>
    <property type="match status" value="2"/>
</dbReference>
<evidence type="ECO:0000259" key="5">
    <source>
        <dbReference type="PROSITE" id="PS50931"/>
    </source>
</evidence>
<dbReference type="EMBL" id="NEVM01000005">
    <property type="protein sequence ID" value="OZI31158.1"/>
    <property type="molecule type" value="Genomic_DNA"/>
</dbReference>
<dbReference type="Pfam" id="PF03466">
    <property type="entry name" value="LysR_substrate"/>
    <property type="match status" value="1"/>
</dbReference>
<gene>
    <name evidence="6" type="ORF">CAL29_24820</name>
</gene>
<evidence type="ECO:0000313" key="6">
    <source>
        <dbReference type="EMBL" id="OZI31158.1"/>
    </source>
</evidence>
<feature type="domain" description="HTH lysR-type" evidence="5">
    <location>
        <begin position="4"/>
        <end position="61"/>
    </location>
</feature>
<dbReference type="FunFam" id="1.10.10.10:FF:000001">
    <property type="entry name" value="LysR family transcriptional regulator"/>
    <property type="match status" value="1"/>
</dbReference>
<protein>
    <recommendedName>
        <fullName evidence="5">HTH lysR-type domain-containing protein</fullName>
    </recommendedName>
</protein>
<dbReference type="PANTHER" id="PTHR30346:SF28">
    <property type="entry name" value="HTH-TYPE TRANSCRIPTIONAL REGULATOR CYNR"/>
    <property type="match status" value="1"/>
</dbReference>
<dbReference type="InterPro" id="IPR036390">
    <property type="entry name" value="WH_DNA-bd_sf"/>
</dbReference>
<keyword evidence="2" id="KW-0805">Transcription regulation</keyword>
<dbReference type="InterPro" id="IPR000847">
    <property type="entry name" value="LysR_HTH_N"/>
</dbReference>
<evidence type="ECO:0000256" key="2">
    <source>
        <dbReference type="ARBA" id="ARBA00023015"/>
    </source>
</evidence>
<comment type="caution">
    <text evidence="6">The sequence shown here is derived from an EMBL/GenBank/DDBJ whole genome shotgun (WGS) entry which is preliminary data.</text>
</comment>
<evidence type="ECO:0000256" key="4">
    <source>
        <dbReference type="ARBA" id="ARBA00023163"/>
    </source>
</evidence>
<accession>A0A261S1F0</accession>
<evidence type="ECO:0000256" key="1">
    <source>
        <dbReference type="ARBA" id="ARBA00009437"/>
    </source>
</evidence>
<dbReference type="PROSITE" id="PS50931">
    <property type="entry name" value="HTH_LYSR"/>
    <property type="match status" value="1"/>
</dbReference>
<dbReference type="SUPFAM" id="SSF53850">
    <property type="entry name" value="Periplasmic binding protein-like II"/>
    <property type="match status" value="1"/>
</dbReference>
<proteinExistence type="inferred from homology"/>
<keyword evidence="7" id="KW-1185">Reference proteome</keyword>
<dbReference type="GO" id="GO:0003677">
    <property type="term" value="F:DNA binding"/>
    <property type="evidence" value="ECO:0007669"/>
    <property type="project" value="UniProtKB-KW"/>
</dbReference>
<dbReference type="PANTHER" id="PTHR30346">
    <property type="entry name" value="TRANSCRIPTIONAL DUAL REGULATOR HCAR-RELATED"/>
    <property type="match status" value="1"/>
</dbReference>
<dbReference type="GO" id="GO:0032993">
    <property type="term" value="C:protein-DNA complex"/>
    <property type="evidence" value="ECO:0007669"/>
    <property type="project" value="TreeGrafter"/>
</dbReference>
<dbReference type="SUPFAM" id="SSF46785">
    <property type="entry name" value="Winged helix' DNA-binding domain"/>
    <property type="match status" value="1"/>
</dbReference>